<keyword evidence="5 7" id="KW-0804">Transcription</keyword>
<keyword evidence="3 7" id="KW-0805">Transcription regulation</keyword>
<evidence type="ECO:0000256" key="4">
    <source>
        <dbReference type="ARBA" id="ARBA00023159"/>
    </source>
</evidence>
<keyword evidence="6 7" id="KW-0539">Nucleus</keyword>
<dbReference type="STRING" id="2070753.A0A3A2ZVC9"/>
<evidence type="ECO:0000256" key="7">
    <source>
        <dbReference type="RuleBase" id="RU364059"/>
    </source>
</evidence>
<reference evidence="11" key="1">
    <citation type="submission" date="2017-02" db="EMBL/GenBank/DDBJ databases">
        <authorList>
            <person name="Tafer H."/>
            <person name="Lopandic K."/>
        </authorList>
    </citation>
    <scope>NUCLEOTIDE SEQUENCE [LARGE SCALE GENOMIC DNA]</scope>
    <source>
        <strain evidence="11">CBS 366.77</strain>
    </source>
</reference>
<evidence type="ECO:0000256" key="2">
    <source>
        <dbReference type="ARBA" id="ARBA00006210"/>
    </source>
</evidence>
<dbReference type="InterPro" id="IPR019680">
    <property type="entry name" value="Mediator_Med1"/>
</dbReference>
<evidence type="ECO:0000313" key="10">
    <source>
        <dbReference type="EMBL" id="RJE20981.1"/>
    </source>
</evidence>
<evidence type="ECO:0000256" key="5">
    <source>
        <dbReference type="ARBA" id="ARBA00023163"/>
    </source>
</evidence>
<evidence type="ECO:0000256" key="8">
    <source>
        <dbReference type="SAM" id="MobiDB-lite"/>
    </source>
</evidence>
<accession>A0A3A2ZVC9</accession>
<feature type="domain" description="Mediator complex subunit Med1" evidence="9">
    <location>
        <begin position="134"/>
        <end position="566"/>
    </location>
</feature>
<dbReference type="PANTHER" id="PTHR35041">
    <property type="entry name" value="MEDIATOR OF RNA POLYMERASE II TRANSCRIPTION SUBUNIT 1"/>
    <property type="match status" value="1"/>
</dbReference>
<dbReference type="GO" id="GO:0003712">
    <property type="term" value="F:transcription coregulator activity"/>
    <property type="evidence" value="ECO:0007669"/>
    <property type="project" value="InterPro"/>
</dbReference>
<comment type="caution">
    <text evidence="10">The sequence shown here is derived from an EMBL/GenBank/DDBJ whole genome shotgun (WGS) entry which is preliminary data.</text>
</comment>
<comment type="function">
    <text evidence="7">Component of the Mediator complex, a coactivator involved in the regulated transcription of nearly all RNA polymerase II-dependent genes. Mediator functions as a bridge to convey information from gene-specific regulatory proteins to the basal RNA polymerase II transcription machinery. Mediator is recruited to promoters by direct interactions with regulatory proteins and serves as a scaffold for the assembly of a functional preinitiation complex with RNA polymerase II and the general transcription factors.</text>
</comment>
<evidence type="ECO:0000256" key="6">
    <source>
        <dbReference type="ARBA" id="ARBA00023242"/>
    </source>
</evidence>
<feature type="compositionally biased region" description="Polar residues" evidence="8">
    <location>
        <begin position="35"/>
        <end position="63"/>
    </location>
</feature>
<dbReference type="EMBL" id="MVGC01000262">
    <property type="protein sequence ID" value="RJE20981.1"/>
    <property type="molecule type" value="Genomic_DNA"/>
</dbReference>
<dbReference type="GO" id="GO:0045944">
    <property type="term" value="P:positive regulation of transcription by RNA polymerase II"/>
    <property type="evidence" value="ECO:0007669"/>
    <property type="project" value="UniProtKB-ARBA"/>
</dbReference>
<keyword evidence="4 7" id="KW-0010">Activator</keyword>
<dbReference type="OrthoDB" id="1936100at2759"/>
<name>A0A3A2ZVC9_9EURO</name>
<evidence type="ECO:0000256" key="1">
    <source>
        <dbReference type="ARBA" id="ARBA00004123"/>
    </source>
</evidence>
<proteinExistence type="inferred from homology"/>
<dbReference type="Pfam" id="PF10744">
    <property type="entry name" value="Med1"/>
    <property type="match status" value="1"/>
</dbReference>
<protein>
    <recommendedName>
        <fullName evidence="7">Mediator of RNA polymerase II transcription subunit 1</fullName>
    </recommendedName>
    <alternativeName>
        <fullName evidence="7">Mediator complex subunit 1</fullName>
    </alternativeName>
</protein>
<comment type="subcellular location">
    <subcellularLocation>
        <location evidence="1 7">Nucleus</location>
    </subcellularLocation>
</comment>
<gene>
    <name evidence="10" type="ORF">PHISCL_06691</name>
</gene>
<dbReference type="PANTHER" id="PTHR35041:SF4">
    <property type="entry name" value="MEDIATOR OF RNA POLYMERASE II TRANSCRIPTION SUBUNIT 1"/>
    <property type="match status" value="1"/>
</dbReference>
<dbReference type="Proteomes" id="UP000266188">
    <property type="component" value="Unassembled WGS sequence"/>
</dbReference>
<dbReference type="AlphaFoldDB" id="A0A3A2ZVC9"/>
<organism evidence="10 11">
    <name type="scientific">Aspergillus sclerotialis</name>
    <dbReference type="NCBI Taxonomy" id="2070753"/>
    <lineage>
        <taxon>Eukaryota</taxon>
        <taxon>Fungi</taxon>
        <taxon>Dikarya</taxon>
        <taxon>Ascomycota</taxon>
        <taxon>Pezizomycotina</taxon>
        <taxon>Eurotiomycetes</taxon>
        <taxon>Eurotiomycetidae</taxon>
        <taxon>Eurotiales</taxon>
        <taxon>Aspergillaceae</taxon>
        <taxon>Aspergillus</taxon>
        <taxon>Aspergillus subgen. Polypaecilum</taxon>
    </lineage>
</organism>
<sequence>MATPSKPNPGATPTHLTSSPRPSGGPMARPLSHKSPLTRTPSASGQGHGQQASTSHQYSTPLAASTGIDDPVAFSSPSALLALGGYSGISPSPAANDGLVAPGMNENDIQALGMPGLKLGPARDGDEERRRHIEEVVQLLRTRVTGRGVSREGVERLAQLEGFESIWQDENLSIAGNFVDLEIEFYPGKNTVKDVSLRYATPEATEGERREEATAVLKRDLVQPVEEGDRGYWKSMSGFHENLRWLAKLDRLSQEVNCFEAIEGLYECLQRVWDEEGKHSEYTGTYDHLCRGWIGRPRMHKRGRIGLSLDYWVEQGRVLDAKQKKTSPDAMMLDQPSSQLSEDESDHQLHLWGVLIECEEGYPSLRVSKDWVGSEVLTTANANEASSSNETTESTATVINWSDPPQTSVHARHANTMELDTDMLGSSSPNRRFVAKIDPPLDMPILAASDIYRQLGMQLPQEFKMVSYDGLLVPGWNPTSVSENGGIDLEGSAPHDRRKCRLTVPTFDSEGKPCKKQHSYTFQAFESVAGRTLRDIPFSHPRQLTDIFPILRQYALLANMIRKVFSLPTKKGDGKKAEETTASKDSVLSKLFPNISAPGIPKENNGIITLSNEDPNKTKLNSLLKGFQIGDYSEKNGLKSPVVGMSRNSSTEDDVKVDVTLRAPLGQAPVIMLLFAVNEASFGDSRPSWESGPINMSISFEIGLNGRISVIDTAGILENESEGGLELRKKMSRVLETSQDIGILIEWVLRWKRQHSASG</sequence>
<feature type="region of interest" description="Disordered" evidence="8">
    <location>
        <begin position="1"/>
        <end position="64"/>
    </location>
</feature>
<dbReference type="GO" id="GO:0016592">
    <property type="term" value="C:mediator complex"/>
    <property type="evidence" value="ECO:0007669"/>
    <property type="project" value="InterPro"/>
</dbReference>
<evidence type="ECO:0000259" key="9">
    <source>
        <dbReference type="Pfam" id="PF10744"/>
    </source>
</evidence>
<evidence type="ECO:0000313" key="11">
    <source>
        <dbReference type="Proteomes" id="UP000266188"/>
    </source>
</evidence>
<keyword evidence="11" id="KW-1185">Reference proteome</keyword>
<evidence type="ECO:0000256" key="3">
    <source>
        <dbReference type="ARBA" id="ARBA00023015"/>
    </source>
</evidence>
<comment type="similarity">
    <text evidence="2 7">Belongs to the Mediator complex subunit 1 family.</text>
</comment>